<comment type="subcellular location">
    <subcellularLocation>
        <location evidence="2">Cell membrane</location>
        <topology evidence="2">Multi-pass membrane protein</topology>
    </subcellularLocation>
</comment>
<keyword evidence="11 13" id="KW-0472">Membrane</keyword>
<evidence type="ECO:0000256" key="10">
    <source>
        <dbReference type="ARBA" id="ARBA00023065"/>
    </source>
</evidence>
<keyword evidence="17" id="KW-1185">Reference proteome</keyword>
<evidence type="ECO:0000313" key="16">
    <source>
        <dbReference type="Proteomes" id="UP000294613"/>
    </source>
</evidence>
<comment type="caution">
    <text evidence="15">The sequence shown here is derived from an EMBL/GenBank/DDBJ whole genome shotgun (WGS) entry which is preliminary data.</text>
</comment>
<evidence type="ECO:0000256" key="4">
    <source>
        <dbReference type="ARBA" id="ARBA00020268"/>
    </source>
</evidence>
<keyword evidence="7" id="KW-1003">Cell membrane</keyword>
<evidence type="ECO:0000256" key="2">
    <source>
        <dbReference type="ARBA" id="ARBA00004651"/>
    </source>
</evidence>
<evidence type="ECO:0000256" key="1">
    <source>
        <dbReference type="ARBA" id="ARBA00003408"/>
    </source>
</evidence>
<name>A0A4V6NYL9_9FIRM</name>
<evidence type="ECO:0000256" key="7">
    <source>
        <dbReference type="ARBA" id="ARBA00022475"/>
    </source>
</evidence>
<keyword evidence="8 13" id="KW-0812">Transmembrane</keyword>
<keyword evidence="9 13" id="KW-1133">Transmembrane helix</keyword>
<dbReference type="GO" id="GO:0042910">
    <property type="term" value="F:xenobiotic transmembrane transporter activity"/>
    <property type="evidence" value="ECO:0007669"/>
    <property type="project" value="InterPro"/>
</dbReference>
<dbReference type="Pfam" id="PF01554">
    <property type="entry name" value="MatE"/>
    <property type="match status" value="2"/>
</dbReference>
<dbReference type="PIRSF" id="PIRSF006603">
    <property type="entry name" value="DinF"/>
    <property type="match status" value="1"/>
</dbReference>
<evidence type="ECO:0000256" key="12">
    <source>
        <dbReference type="ARBA" id="ARBA00031636"/>
    </source>
</evidence>
<feature type="transmembrane region" description="Helical" evidence="13">
    <location>
        <begin position="388"/>
        <end position="406"/>
    </location>
</feature>
<feature type="transmembrane region" description="Helical" evidence="13">
    <location>
        <begin position="131"/>
        <end position="151"/>
    </location>
</feature>
<protein>
    <recommendedName>
        <fullName evidence="4">Probable multidrug resistance protein NorM</fullName>
    </recommendedName>
    <alternativeName>
        <fullName evidence="12">Multidrug-efflux transporter</fullName>
    </alternativeName>
</protein>
<reference evidence="14 17" key="1">
    <citation type="journal article" date="2018" name="Int. J. Syst. Evol. Microbiol.">
        <title>Draft Genome Sequence of Faecalimonas umbilicata JCM 30896T, an Acetate-Producing Bacterium Isolated from Human Feces.</title>
        <authorList>
            <person name="Sakamoto M."/>
            <person name="Ikeyama N."/>
            <person name="Yuki M."/>
            <person name="Ohkuma M."/>
        </authorList>
    </citation>
    <scope>NUCLEOTIDE SEQUENCE [LARGE SCALE GENOMIC DNA]</scope>
    <source>
        <strain evidence="14 17">EGH7</strain>
    </source>
</reference>
<comment type="function">
    <text evidence="1">Multidrug efflux pump.</text>
</comment>
<dbReference type="InterPro" id="IPR048279">
    <property type="entry name" value="MdtK-like"/>
</dbReference>
<accession>A0A4V6NYL9</accession>
<feature type="transmembrane region" description="Helical" evidence="13">
    <location>
        <begin position="12"/>
        <end position="31"/>
    </location>
</feature>
<feature type="transmembrane region" description="Helical" evidence="13">
    <location>
        <begin position="359"/>
        <end position="376"/>
    </location>
</feature>
<comment type="similarity">
    <text evidence="3">Belongs to the multi antimicrobial extrusion (MATE) (TC 2.A.66.1) family.</text>
</comment>
<dbReference type="EMBL" id="BHEO01000008">
    <property type="protein sequence ID" value="GBU05405.1"/>
    <property type="molecule type" value="Genomic_DNA"/>
</dbReference>
<dbReference type="CDD" id="cd13138">
    <property type="entry name" value="MATE_yoeA_like"/>
    <property type="match status" value="1"/>
</dbReference>
<feature type="transmembrane region" description="Helical" evidence="13">
    <location>
        <begin position="412"/>
        <end position="435"/>
    </location>
</feature>
<feature type="transmembrane region" description="Helical" evidence="13">
    <location>
        <begin position="57"/>
        <end position="77"/>
    </location>
</feature>
<feature type="transmembrane region" description="Helical" evidence="13">
    <location>
        <begin position="163"/>
        <end position="188"/>
    </location>
</feature>
<dbReference type="AlphaFoldDB" id="A0A4V6NYL9"/>
<evidence type="ECO:0000313" key="14">
    <source>
        <dbReference type="EMBL" id="GBU05405.1"/>
    </source>
</evidence>
<dbReference type="GO" id="GO:0005886">
    <property type="term" value="C:plasma membrane"/>
    <property type="evidence" value="ECO:0007669"/>
    <property type="project" value="UniProtKB-SubCell"/>
</dbReference>
<sequence>MEKDLTTGNIFQRILIFAFPIFIGNVFQQLYNMADSIIVGRFVGKDAFAAVGSTGSLNFLIIGFVLGLSSGLCIPVAQRYGANKLSDMRRKIAAAVQISIVLGIGLTIVIACSTGALLRLMQTPDSIYKDAYTYIFIIFLGIPATLLYNVPANISRALGDSKIPLYFLLFSAFMNVILDLIFVCIFHMGVSGTAIATVISQALSGILCIVYLKKKYDILTFQKEEWEIDLHSIRQSTIIGIPMGLQFSITAIGSVVLQSAVNLLGADAVVAVNAAMKILMIFTQPFEALGATLATYSGQNLGAGKIDRIQNGVKISMIFSVVCSIVLMILINLVCLPMSLLFMKQSDMTPYITECIQKLLFFNSCTFFPLASLLIFRNTLQGLGHSVIAMGAGLFEMLARTIVAFLSSAFGYTAICFANPAAWIAANIILVPLYISTMKKLKRQNFS</sequence>
<feature type="transmembrane region" description="Helical" evidence="13">
    <location>
        <begin position="194"/>
        <end position="212"/>
    </location>
</feature>
<dbReference type="PANTHER" id="PTHR43298">
    <property type="entry name" value="MULTIDRUG RESISTANCE PROTEIN NORM-RELATED"/>
    <property type="match status" value="1"/>
</dbReference>
<dbReference type="InterPro" id="IPR050222">
    <property type="entry name" value="MATE_MdtK"/>
</dbReference>
<dbReference type="EMBL" id="SLZV01000021">
    <property type="protein sequence ID" value="TCS66012.1"/>
    <property type="molecule type" value="Genomic_DNA"/>
</dbReference>
<dbReference type="GO" id="GO:0015297">
    <property type="term" value="F:antiporter activity"/>
    <property type="evidence" value="ECO:0007669"/>
    <property type="project" value="UniProtKB-KW"/>
</dbReference>
<gene>
    <name evidence="15" type="ORF">EDD74_12141</name>
    <name evidence="14" type="ORF">FAEUMB_19460</name>
</gene>
<proteinExistence type="inferred from homology"/>
<evidence type="ECO:0000256" key="5">
    <source>
        <dbReference type="ARBA" id="ARBA00022448"/>
    </source>
</evidence>
<keyword evidence="5" id="KW-0813">Transport</keyword>
<dbReference type="RefSeq" id="WP_008976297.1">
    <property type="nucleotide sequence ID" value="NZ_BHEO01000008.1"/>
</dbReference>
<organism evidence="15 16">
    <name type="scientific">Faecalimonas umbilicata</name>
    <dbReference type="NCBI Taxonomy" id="1912855"/>
    <lineage>
        <taxon>Bacteria</taxon>
        <taxon>Bacillati</taxon>
        <taxon>Bacillota</taxon>
        <taxon>Clostridia</taxon>
        <taxon>Lachnospirales</taxon>
        <taxon>Lachnospiraceae</taxon>
        <taxon>Faecalimonas</taxon>
    </lineage>
</organism>
<dbReference type="Proteomes" id="UP000702954">
    <property type="component" value="Unassembled WGS sequence"/>
</dbReference>
<evidence type="ECO:0000256" key="9">
    <source>
        <dbReference type="ARBA" id="ARBA00022989"/>
    </source>
</evidence>
<keyword evidence="6" id="KW-0050">Antiport</keyword>
<evidence type="ECO:0000256" key="6">
    <source>
        <dbReference type="ARBA" id="ARBA00022449"/>
    </source>
</evidence>
<evidence type="ECO:0000313" key="15">
    <source>
        <dbReference type="EMBL" id="TCS66012.1"/>
    </source>
</evidence>
<evidence type="ECO:0000256" key="13">
    <source>
        <dbReference type="SAM" id="Phobius"/>
    </source>
</evidence>
<feature type="transmembrane region" description="Helical" evidence="13">
    <location>
        <begin position="315"/>
        <end position="339"/>
    </location>
</feature>
<dbReference type="PANTHER" id="PTHR43298:SF2">
    <property type="entry name" value="FMN_FAD EXPORTER YEEO-RELATED"/>
    <property type="match status" value="1"/>
</dbReference>
<dbReference type="NCBIfam" id="TIGR00797">
    <property type="entry name" value="matE"/>
    <property type="match status" value="1"/>
</dbReference>
<dbReference type="Proteomes" id="UP000294613">
    <property type="component" value="Unassembled WGS sequence"/>
</dbReference>
<evidence type="ECO:0000256" key="8">
    <source>
        <dbReference type="ARBA" id="ARBA00022692"/>
    </source>
</evidence>
<dbReference type="GO" id="GO:0006811">
    <property type="term" value="P:monoatomic ion transport"/>
    <property type="evidence" value="ECO:0007669"/>
    <property type="project" value="UniProtKB-KW"/>
</dbReference>
<evidence type="ECO:0000256" key="11">
    <source>
        <dbReference type="ARBA" id="ARBA00023136"/>
    </source>
</evidence>
<keyword evidence="10" id="KW-0406">Ion transport</keyword>
<reference evidence="15 16" key="2">
    <citation type="submission" date="2019-03" db="EMBL/GenBank/DDBJ databases">
        <title>Genomic Encyclopedia of Type Strains, Phase IV (KMG-IV): sequencing the most valuable type-strain genomes for metagenomic binning, comparative biology and taxonomic classification.</title>
        <authorList>
            <person name="Goeker M."/>
        </authorList>
    </citation>
    <scope>NUCLEOTIDE SEQUENCE [LARGE SCALE GENOMIC DNA]</scope>
    <source>
        <strain evidence="15 16">DSM 103426</strain>
    </source>
</reference>
<evidence type="ECO:0000256" key="3">
    <source>
        <dbReference type="ARBA" id="ARBA00010199"/>
    </source>
</evidence>
<evidence type="ECO:0000313" key="17">
    <source>
        <dbReference type="Proteomes" id="UP000702954"/>
    </source>
</evidence>
<dbReference type="InterPro" id="IPR002528">
    <property type="entry name" value="MATE_fam"/>
</dbReference>
<feature type="transmembrane region" description="Helical" evidence="13">
    <location>
        <begin position="98"/>
        <end position="119"/>
    </location>
</feature>